<evidence type="ECO:0000313" key="3">
    <source>
        <dbReference type="EMBL" id="QDF70880.1"/>
    </source>
</evidence>
<evidence type="ECO:0000256" key="1">
    <source>
        <dbReference type="SAM" id="Phobius"/>
    </source>
</evidence>
<dbReference type="Proteomes" id="UP000180113">
    <property type="component" value="Unassembled WGS sequence"/>
</dbReference>
<evidence type="ECO:0008006" key="6">
    <source>
        <dbReference type="Google" id="ProtNLM"/>
    </source>
</evidence>
<keyword evidence="1" id="KW-0472">Membrane</keyword>
<evidence type="ECO:0000313" key="4">
    <source>
        <dbReference type="Proteomes" id="UP000180113"/>
    </source>
</evidence>
<gene>
    <name evidence="2" type="ORF">BKG62_20730</name>
    <name evidence="3" type="ORF">FJK96_12455</name>
</gene>
<evidence type="ECO:0000313" key="2">
    <source>
        <dbReference type="EMBL" id="OHT48088.1"/>
    </source>
</evidence>
<sequence length="99" mass="11399">MREADEDPVDHERTFRPHAGESLKDRASWPGLALIALGVISVVLGLTAAGYRLYTWTSIAGALALALFFLGWLWLHIERKRVRQMESVWQKEHSDRRRD</sequence>
<dbReference type="NCBIfam" id="NF041247">
    <property type="entry name" value="UsfY"/>
    <property type="match status" value="1"/>
</dbReference>
<keyword evidence="1" id="KW-0812">Transmembrane</keyword>
<name>A0AB73LFB4_MYCCH</name>
<reference evidence="2 4" key="1">
    <citation type="submission" date="2016-10" db="EMBL/GenBank/DDBJ databases">
        <title>Evaluation of Human, Animal and Environmental Mycobacterium chelonae Isolates by Core Genome Phylogenomic Analysis, Targeted Gene Comparison, and Anti-microbial Susceptibility Patterns: A Tale of Mistaken Identities.</title>
        <authorList>
            <person name="Fogelson S.B."/>
            <person name="Camus A.C."/>
            <person name="Lorenz W."/>
            <person name="Vasireddy R."/>
            <person name="Vasireddy S."/>
            <person name="Smith T."/>
            <person name="Brown-Elliott B.A."/>
            <person name="Wallace R.J.Jr."/>
            <person name="Hasan N.A."/>
            <person name="Reischl U."/>
            <person name="Sanchez S."/>
        </authorList>
    </citation>
    <scope>NUCLEOTIDE SEQUENCE [LARGE SCALE GENOMIC DNA]</scope>
    <source>
        <strain evidence="2 4">42895</strain>
    </source>
</reference>
<dbReference type="Proteomes" id="UP000317728">
    <property type="component" value="Chromosome"/>
</dbReference>
<dbReference type="AlphaFoldDB" id="A0AB73LFB4"/>
<feature type="transmembrane region" description="Helical" evidence="1">
    <location>
        <begin position="56"/>
        <end position="75"/>
    </location>
</feature>
<organism evidence="2 4">
    <name type="scientific">Mycobacteroides chelonae</name>
    <name type="common">Mycobacterium chelonae</name>
    <dbReference type="NCBI Taxonomy" id="1774"/>
    <lineage>
        <taxon>Bacteria</taxon>
        <taxon>Bacillati</taxon>
        <taxon>Actinomycetota</taxon>
        <taxon>Actinomycetes</taxon>
        <taxon>Mycobacteriales</taxon>
        <taxon>Mycobacteriaceae</taxon>
        <taxon>Mycobacteroides</taxon>
    </lineage>
</organism>
<dbReference type="EMBL" id="MLHW01000019">
    <property type="protein sequence ID" value="OHT48088.1"/>
    <property type="molecule type" value="Genomic_DNA"/>
</dbReference>
<accession>A0AB73LFB4</accession>
<dbReference type="InterPro" id="IPR049606">
    <property type="entry name" value="UsfY-like"/>
</dbReference>
<dbReference type="EMBL" id="CP041150">
    <property type="protein sequence ID" value="QDF70880.1"/>
    <property type="molecule type" value="Genomic_DNA"/>
</dbReference>
<evidence type="ECO:0000313" key="5">
    <source>
        <dbReference type="Proteomes" id="UP000317728"/>
    </source>
</evidence>
<protein>
    <recommendedName>
        <fullName evidence="6">UsfY protein</fullName>
    </recommendedName>
</protein>
<keyword evidence="1" id="KW-1133">Transmembrane helix</keyword>
<dbReference type="RefSeq" id="WP_057966370.1">
    <property type="nucleotide sequence ID" value="NZ_CP041150.1"/>
</dbReference>
<proteinExistence type="predicted"/>
<reference evidence="3 5" key="2">
    <citation type="submission" date="2019-06" db="EMBL/GenBank/DDBJ databases">
        <title>Whole geneome sequnce of Mycobacteroides chelonae M77 isolated from bovine milk from Meghalaya, India.</title>
        <authorList>
            <person name="Vise E."/>
            <person name="Das S."/>
            <person name="Garg A."/>
            <person name="Ghatak S."/>
            <person name="Shakuntala I."/>
            <person name="Milton A.A.P."/>
            <person name="Karam A."/>
            <person name="Sanjukta R."/>
            <person name="Puro K."/>
            <person name="Sen A."/>
        </authorList>
    </citation>
    <scope>NUCLEOTIDE SEQUENCE [LARGE SCALE GENOMIC DNA]</scope>
    <source>
        <strain evidence="3 5">M77</strain>
    </source>
</reference>
<feature type="transmembrane region" description="Helical" evidence="1">
    <location>
        <begin position="31"/>
        <end position="50"/>
    </location>
</feature>